<organism evidence="1 2">
    <name type="scientific">Alligator mississippiensis</name>
    <name type="common">American alligator</name>
    <dbReference type="NCBI Taxonomy" id="8496"/>
    <lineage>
        <taxon>Eukaryota</taxon>
        <taxon>Metazoa</taxon>
        <taxon>Chordata</taxon>
        <taxon>Craniata</taxon>
        <taxon>Vertebrata</taxon>
        <taxon>Euteleostomi</taxon>
        <taxon>Archelosauria</taxon>
        <taxon>Archosauria</taxon>
        <taxon>Crocodylia</taxon>
        <taxon>Alligatoridae</taxon>
        <taxon>Alligatorinae</taxon>
        <taxon>Alligator</taxon>
    </lineage>
</organism>
<proteinExistence type="predicted"/>
<comment type="caution">
    <text evidence="1">The sequence shown here is derived from an EMBL/GenBank/DDBJ whole genome shotgun (WGS) entry which is preliminary data.</text>
</comment>
<evidence type="ECO:0000313" key="2">
    <source>
        <dbReference type="Proteomes" id="UP000050525"/>
    </source>
</evidence>
<evidence type="ECO:0000313" key="1">
    <source>
        <dbReference type="EMBL" id="KYO42766.1"/>
    </source>
</evidence>
<name>A0A151P0Y2_ALLMI</name>
<keyword evidence="2" id="KW-1185">Reference proteome</keyword>
<sequence>MPVPLVAPYLRLRLIVCLFRDLPLSLSSILSGIERILRDQMGEPLDQWAATNIGRKSLNGILRGGICKPSLPLTLQ</sequence>
<dbReference type="EMBL" id="AKHW03001351">
    <property type="protein sequence ID" value="KYO42766.1"/>
    <property type="molecule type" value="Genomic_DNA"/>
</dbReference>
<accession>A0A151P0Y2</accession>
<dbReference type="Proteomes" id="UP000050525">
    <property type="component" value="Unassembled WGS sequence"/>
</dbReference>
<dbReference type="AlphaFoldDB" id="A0A151P0Y2"/>
<protein>
    <submittedName>
        <fullName evidence="1">Uncharacterized protein</fullName>
    </submittedName>
</protein>
<reference evidence="1 2" key="1">
    <citation type="journal article" date="2012" name="Genome Biol.">
        <title>Sequencing three crocodilian genomes to illuminate the evolution of archosaurs and amniotes.</title>
        <authorList>
            <person name="St John J.A."/>
            <person name="Braun E.L."/>
            <person name="Isberg S.R."/>
            <person name="Miles L.G."/>
            <person name="Chong A.Y."/>
            <person name="Gongora J."/>
            <person name="Dalzell P."/>
            <person name="Moran C."/>
            <person name="Bed'hom B."/>
            <person name="Abzhanov A."/>
            <person name="Burgess S.C."/>
            <person name="Cooksey A.M."/>
            <person name="Castoe T.A."/>
            <person name="Crawford N.G."/>
            <person name="Densmore L.D."/>
            <person name="Drew J.C."/>
            <person name="Edwards S.V."/>
            <person name="Faircloth B.C."/>
            <person name="Fujita M.K."/>
            <person name="Greenwold M.J."/>
            <person name="Hoffmann F.G."/>
            <person name="Howard J.M."/>
            <person name="Iguchi T."/>
            <person name="Janes D.E."/>
            <person name="Khan S.Y."/>
            <person name="Kohno S."/>
            <person name="de Koning A.J."/>
            <person name="Lance S.L."/>
            <person name="McCarthy F.M."/>
            <person name="McCormack J.E."/>
            <person name="Merchant M.E."/>
            <person name="Peterson D.G."/>
            <person name="Pollock D.D."/>
            <person name="Pourmand N."/>
            <person name="Raney B.J."/>
            <person name="Roessler K.A."/>
            <person name="Sanford J.R."/>
            <person name="Sawyer R.H."/>
            <person name="Schmidt C.J."/>
            <person name="Triplett E.W."/>
            <person name="Tuberville T.D."/>
            <person name="Venegas-Anaya M."/>
            <person name="Howard J.T."/>
            <person name="Jarvis E.D."/>
            <person name="Guillette L.J.Jr."/>
            <person name="Glenn T.C."/>
            <person name="Green R.E."/>
            <person name="Ray D.A."/>
        </authorList>
    </citation>
    <scope>NUCLEOTIDE SEQUENCE [LARGE SCALE GENOMIC DNA]</scope>
    <source>
        <strain evidence="1">KSC_2009_1</strain>
    </source>
</reference>
<gene>
    <name evidence="1" type="ORF">Y1Q_0016162</name>
</gene>